<evidence type="ECO:0000313" key="3">
    <source>
        <dbReference type="Proteomes" id="UP000030764"/>
    </source>
</evidence>
<protein>
    <submittedName>
        <fullName evidence="2">Uncharacterized protein</fullName>
    </submittedName>
</protein>
<sequence length="115" mass="13102">MHTGLFLTIVALFSYVENIKAGDQQSQVLKKENAVAAVPPYKPTKTMAPHARDACAKYDCAEDHQKYKKTMTTEYYEPYIKCLNKCEPEMSARFVLNLIRDGLEAQQRLSKAARK</sequence>
<proteinExistence type="predicted"/>
<accession>A0A085M4M1</accession>
<evidence type="ECO:0000313" key="2">
    <source>
        <dbReference type="EMBL" id="KFD52167.1"/>
    </source>
</evidence>
<organism evidence="2 3">
    <name type="scientific">Trichuris suis</name>
    <name type="common">pig whipworm</name>
    <dbReference type="NCBI Taxonomy" id="68888"/>
    <lineage>
        <taxon>Eukaryota</taxon>
        <taxon>Metazoa</taxon>
        <taxon>Ecdysozoa</taxon>
        <taxon>Nematoda</taxon>
        <taxon>Enoplea</taxon>
        <taxon>Dorylaimia</taxon>
        <taxon>Trichinellida</taxon>
        <taxon>Trichuridae</taxon>
        <taxon>Trichuris</taxon>
    </lineage>
</organism>
<feature type="chain" id="PRO_5001795045" evidence="1">
    <location>
        <begin position="22"/>
        <end position="115"/>
    </location>
</feature>
<keyword evidence="3" id="KW-1185">Reference proteome</keyword>
<name>A0A085M4M1_9BILA</name>
<reference evidence="2 3" key="1">
    <citation type="journal article" date="2014" name="Nat. Genet.">
        <title>Genome and transcriptome of the porcine whipworm Trichuris suis.</title>
        <authorList>
            <person name="Jex A.R."/>
            <person name="Nejsum P."/>
            <person name="Schwarz E.M."/>
            <person name="Hu L."/>
            <person name="Young N.D."/>
            <person name="Hall R.S."/>
            <person name="Korhonen P.K."/>
            <person name="Liao S."/>
            <person name="Thamsborg S."/>
            <person name="Xia J."/>
            <person name="Xu P."/>
            <person name="Wang S."/>
            <person name="Scheerlinck J.P."/>
            <person name="Hofmann A."/>
            <person name="Sternberg P.W."/>
            <person name="Wang J."/>
            <person name="Gasser R.B."/>
        </authorList>
    </citation>
    <scope>NUCLEOTIDE SEQUENCE [LARGE SCALE GENOMIC DNA]</scope>
    <source>
        <strain evidence="2">DCEP-RM93M</strain>
    </source>
</reference>
<evidence type="ECO:0000256" key="1">
    <source>
        <dbReference type="SAM" id="SignalP"/>
    </source>
</evidence>
<dbReference type="AlphaFoldDB" id="A0A085M4M1"/>
<gene>
    <name evidence="2" type="ORF">M513_07012</name>
</gene>
<feature type="signal peptide" evidence="1">
    <location>
        <begin position="1"/>
        <end position="21"/>
    </location>
</feature>
<keyword evidence="1" id="KW-0732">Signal</keyword>
<dbReference type="Proteomes" id="UP000030764">
    <property type="component" value="Unassembled WGS sequence"/>
</dbReference>
<dbReference type="EMBL" id="KL363231">
    <property type="protein sequence ID" value="KFD52167.1"/>
    <property type="molecule type" value="Genomic_DNA"/>
</dbReference>